<dbReference type="InterPro" id="IPR050586">
    <property type="entry name" value="CPA3_Na-H_Antiporter_D"/>
</dbReference>
<evidence type="ECO:0000256" key="2">
    <source>
        <dbReference type="ARBA" id="ARBA00005346"/>
    </source>
</evidence>
<feature type="transmembrane region" description="Helical" evidence="8">
    <location>
        <begin position="327"/>
        <end position="345"/>
    </location>
</feature>
<proteinExistence type="inferred from homology"/>
<feature type="transmembrane region" description="Helical" evidence="8">
    <location>
        <begin position="104"/>
        <end position="120"/>
    </location>
</feature>
<evidence type="ECO:0000256" key="5">
    <source>
        <dbReference type="ARBA" id="ARBA00022989"/>
    </source>
</evidence>
<dbReference type="PANTHER" id="PTHR42703">
    <property type="entry name" value="NADH DEHYDROGENASE"/>
    <property type="match status" value="1"/>
</dbReference>
<evidence type="ECO:0000313" key="10">
    <source>
        <dbReference type="EMBL" id="QMS84665.1"/>
    </source>
</evidence>
<dbReference type="PRINTS" id="PR01434">
    <property type="entry name" value="NADHDHGNASE5"/>
</dbReference>
<dbReference type="GO" id="GO:0005886">
    <property type="term" value="C:plasma membrane"/>
    <property type="evidence" value="ECO:0007669"/>
    <property type="project" value="UniProtKB-SubCell"/>
</dbReference>
<protein>
    <recommendedName>
        <fullName evidence="9">NADH:quinone oxidoreductase/Mrp antiporter transmembrane domain-containing protein</fullName>
    </recommendedName>
</protein>
<feature type="transmembrane region" description="Helical" evidence="8">
    <location>
        <begin position="67"/>
        <end position="92"/>
    </location>
</feature>
<dbReference type="Pfam" id="PF00361">
    <property type="entry name" value="Proton_antipo_M"/>
    <property type="match status" value="1"/>
</dbReference>
<keyword evidence="4 7" id="KW-0812">Transmembrane</keyword>
<dbReference type="InterPro" id="IPR001750">
    <property type="entry name" value="ND/Mrp_TM"/>
</dbReference>
<feature type="transmembrane region" description="Helical" evidence="8">
    <location>
        <begin position="399"/>
        <end position="423"/>
    </location>
</feature>
<dbReference type="EMBL" id="CP048914">
    <property type="protein sequence ID" value="QMS84665.1"/>
    <property type="molecule type" value="Genomic_DNA"/>
</dbReference>
<evidence type="ECO:0000313" key="11">
    <source>
        <dbReference type="Proteomes" id="UP000514720"/>
    </source>
</evidence>
<feature type="transmembrane region" description="Helical" evidence="8">
    <location>
        <begin position="239"/>
        <end position="264"/>
    </location>
</feature>
<feature type="transmembrane region" description="Helical" evidence="8">
    <location>
        <begin position="516"/>
        <end position="534"/>
    </location>
</feature>
<feature type="transmembrane region" description="Helical" evidence="8">
    <location>
        <begin position="435"/>
        <end position="455"/>
    </location>
</feature>
<keyword evidence="11" id="KW-1185">Reference proteome</keyword>
<dbReference type="PANTHER" id="PTHR42703:SF1">
    <property type="entry name" value="NA(+)_H(+) ANTIPORTER SUBUNIT D1"/>
    <property type="match status" value="1"/>
</dbReference>
<keyword evidence="3" id="KW-1003">Cell membrane</keyword>
<comment type="subcellular location">
    <subcellularLocation>
        <location evidence="1">Cell membrane</location>
        <topology evidence="1">Multi-pass membrane protein</topology>
    </subcellularLocation>
    <subcellularLocation>
        <location evidence="7">Membrane</location>
        <topology evidence="7">Multi-pass membrane protein</topology>
    </subcellularLocation>
</comment>
<sequence length="537" mass="60437">MLYVPVYLVFIPIISSMIIFIFRQKAILSLAFVAQSVMSVLAILYFVQYQDDLSQTMFTFGNWNPMIGIGFVNDSISMLFVFLTIFMWWMILLYTFHYHNDHRNFLFFLLFLEGIFLGLLQTNDLFNMFVFIELITIIVTILVAYEKAGNSFRAAIYYLLINTAGILSFLLGIILIYYSFGNINITIVTSMMSNASLSDTLTVRFAFVLIITSISVKSAMFPLFTWLPRAHAVAKSGVSALLSGIVVKGGLYVLIRMTILFQPAGYNMDIIILGLGLTTALVGVIFAMTQTDIKQILAFHTVSQIGIMVIGISFLNGDGFYGGVLHIVNHALFKSLLFLGAGVIIHRYKTKKIHDIRGVFKTMPLLSILMIIGMLSITGAPLFNGFISKSIIKYDLPPYAYWILQLVNLGTATSFVKLSQIFFGPKETLESKGTVLEYIPMILLAGSSIVLGTMHTPIMNVLLNVDLSYYKSFSMQYLGEYLVTIALGYVVYRFIINTYHNAVRKVREFIISFETANILFLSFLSVMIIFFVLLPTL</sequence>
<comment type="similarity">
    <text evidence="2">Belongs to the CPA3 antiporters (TC 2.A.63) subunit D family.</text>
</comment>
<evidence type="ECO:0000256" key="3">
    <source>
        <dbReference type="ARBA" id="ARBA00022475"/>
    </source>
</evidence>
<dbReference type="AlphaFoldDB" id="A0A7L7KQ12"/>
<dbReference type="RefSeq" id="WP_258878284.1">
    <property type="nucleotide sequence ID" value="NZ_CP048914.1"/>
</dbReference>
<dbReference type="Proteomes" id="UP000514720">
    <property type="component" value="Chromosome"/>
</dbReference>
<feature type="transmembrane region" description="Helical" evidence="8">
    <location>
        <begin position="157"/>
        <end position="181"/>
    </location>
</feature>
<evidence type="ECO:0000256" key="8">
    <source>
        <dbReference type="SAM" id="Phobius"/>
    </source>
</evidence>
<gene>
    <name evidence="10" type="ORF">G4Z02_02495</name>
</gene>
<feature type="transmembrane region" description="Helical" evidence="8">
    <location>
        <begin position="270"/>
        <end position="289"/>
    </location>
</feature>
<name>A0A7L7KQ12_9MOLU</name>
<evidence type="ECO:0000256" key="1">
    <source>
        <dbReference type="ARBA" id="ARBA00004651"/>
    </source>
</evidence>
<evidence type="ECO:0000256" key="7">
    <source>
        <dbReference type="RuleBase" id="RU000320"/>
    </source>
</evidence>
<evidence type="ECO:0000256" key="4">
    <source>
        <dbReference type="ARBA" id="ARBA00022692"/>
    </source>
</evidence>
<feature type="transmembrane region" description="Helical" evidence="8">
    <location>
        <begin position="475"/>
        <end position="495"/>
    </location>
</feature>
<feature type="domain" description="NADH:quinone oxidoreductase/Mrp antiporter transmembrane" evidence="9">
    <location>
        <begin position="123"/>
        <end position="392"/>
    </location>
</feature>
<reference evidence="10 11" key="1">
    <citation type="submission" date="2020-02" db="EMBL/GenBank/DDBJ databases">
        <authorList>
            <person name="Zheng R.K."/>
            <person name="Sun C.M."/>
        </authorList>
    </citation>
    <scope>NUCLEOTIDE SEQUENCE [LARGE SCALE GENOMIC DNA]</scope>
    <source>
        <strain evidence="11">zrk13</strain>
    </source>
</reference>
<feature type="transmembrane region" description="Helical" evidence="8">
    <location>
        <begin position="201"/>
        <end position="227"/>
    </location>
</feature>
<evidence type="ECO:0000259" key="9">
    <source>
        <dbReference type="Pfam" id="PF00361"/>
    </source>
</evidence>
<keyword evidence="6 8" id="KW-0472">Membrane</keyword>
<feature type="transmembrane region" description="Helical" evidence="8">
    <location>
        <begin position="27"/>
        <end position="47"/>
    </location>
</feature>
<feature type="transmembrane region" description="Helical" evidence="8">
    <location>
        <begin position="296"/>
        <end position="315"/>
    </location>
</feature>
<feature type="transmembrane region" description="Helical" evidence="8">
    <location>
        <begin position="365"/>
        <end position="387"/>
    </location>
</feature>
<accession>A0A7L7KQ12</accession>
<feature type="transmembrane region" description="Helical" evidence="8">
    <location>
        <begin position="126"/>
        <end position="145"/>
    </location>
</feature>
<feature type="transmembrane region" description="Helical" evidence="8">
    <location>
        <begin position="6"/>
        <end position="22"/>
    </location>
</feature>
<organism evidence="10 11">
    <name type="scientific">Candidatus Xianfuyuplasma coldseepsis</name>
    <dbReference type="NCBI Taxonomy" id="2782163"/>
    <lineage>
        <taxon>Bacteria</taxon>
        <taxon>Bacillati</taxon>
        <taxon>Mycoplasmatota</taxon>
        <taxon>Mollicutes</taxon>
        <taxon>Candidatus Izemoplasmatales</taxon>
        <taxon>Candidatus Izemoplasmataceae</taxon>
        <taxon>Candidatus Xianfuyuplasma</taxon>
    </lineage>
</organism>
<keyword evidence="5 8" id="KW-1133">Transmembrane helix</keyword>
<evidence type="ECO:0000256" key="6">
    <source>
        <dbReference type="ARBA" id="ARBA00023136"/>
    </source>
</evidence>
<dbReference type="KEGG" id="xcl:G4Z02_02495"/>